<dbReference type="AlphaFoldDB" id="A0A6J7GD56"/>
<dbReference type="GO" id="GO:0042602">
    <property type="term" value="F:riboflavin reductase (NADPH) activity"/>
    <property type="evidence" value="ECO:0007669"/>
    <property type="project" value="TreeGrafter"/>
</dbReference>
<evidence type="ECO:0000256" key="1">
    <source>
        <dbReference type="ARBA" id="ARBA00023002"/>
    </source>
</evidence>
<accession>A0A6J7GD56</accession>
<dbReference type="PANTHER" id="PTHR30466">
    <property type="entry name" value="FLAVIN REDUCTASE"/>
    <property type="match status" value="1"/>
</dbReference>
<evidence type="ECO:0000313" key="3">
    <source>
        <dbReference type="EMBL" id="CAB4904814.1"/>
    </source>
</evidence>
<name>A0A6J7GD56_9ZZZZ</name>
<dbReference type="GO" id="GO:0006208">
    <property type="term" value="P:pyrimidine nucleobase catabolic process"/>
    <property type="evidence" value="ECO:0007669"/>
    <property type="project" value="TreeGrafter"/>
</dbReference>
<dbReference type="GO" id="GO:0010181">
    <property type="term" value="F:FMN binding"/>
    <property type="evidence" value="ECO:0007669"/>
    <property type="project" value="InterPro"/>
</dbReference>
<dbReference type="Gene3D" id="2.30.110.10">
    <property type="entry name" value="Electron Transport, Fmn-binding Protein, Chain A"/>
    <property type="match status" value="1"/>
</dbReference>
<protein>
    <submittedName>
        <fullName evidence="3">Unannotated protein</fullName>
    </submittedName>
</protein>
<dbReference type="InterPro" id="IPR012349">
    <property type="entry name" value="Split_barrel_FMN-bd"/>
</dbReference>
<evidence type="ECO:0000259" key="2">
    <source>
        <dbReference type="SMART" id="SM00903"/>
    </source>
</evidence>
<dbReference type="InterPro" id="IPR002563">
    <property type="entry name" value="Flavin_Rdtase-like_dom"/>
</dbReference>
<gene>
    <name evidence="3" type="ORF">UFOPK3516_01127</name>
</gene>
<keyword evidence="1" id="KW-0560">Oxidoreductase</keyword>
<dbReference type="Pfam" id="PF01613">
    <property type="entry name" value="Flavin_Reduct"/>
    <property type="match status" value="1"/>
</dbReference>
<organism evidence="3">
    <name type="scientific">freshwater metagenome</name>
    <dbReference type="NCBI Taxonomy" id="449393"/>
    <lineage>
        <taxon>unclassified sequences</taxon>
        <taxon>metagenomes</taxon>
        <taxon>ecological metagenomes</taxon>
    </lineage>
</organism>
<feature type="domain" description="Flavin reductase like" evidence="2">
    <location>
        <begin position="28"/>
        <end position="165"/>
    </location>
</feature>
<dbReference type="InterPro" id="IPR050268">
    <property type="entry name" value="NADH-dep_flavin_reductase"/>
</dbReference>
<dbReference type="EMBL" id="CAFBMB010000096">
    <property type="protein sequence ID" value="CAB4904814.1"/>
    <property type="molecule type" value="Genomic_DNA"/>
</dbReference>
<reference evidence="3" key="1">
    <citation type="submission" date="2020-05" db="EMBL/GenBank/DDBJ databases">
        <authorList>
            <person name="Chiriac C."/>
            <person name="Salcher M."/>
            <person name="Ghai R."/>
            <person name="Kavagutti S V."/>
        </authorList>
    </citation>
    <scope>NUCLEOTIDE SEQUENCE</scope>
</reference>
<sequence>MGAQDRGDKFAPDSKLYRSPQAFFRGSLGRFATGVAVVTFEGETGRHGITINSFTSVSMEPPLVLISIGHTAKSHDMLFDRPFSVNILGAEQEDVGWNFAGRPNDSAEWVDGTVAPRLSGTISWFECTPFANYPGGDHTLFLGEVVNFDYRKGDYLGFIAGKFVPIPDPDPWVELI</sequence>
<proteinExistence type="predicted"/>
<dbReference type="SMART" id="SM00903">
    <property type="entry name" value="Flavin_Reduct"/>
    <property type="match status" value="1"/>
</dbReference>
<dbReference type="PANTHER" id="PTHR30466:SF1">
    <property type="entry name" value="FMN REDUCTASE (NADH) RUTF"/>
    <property type="match status" value="1"/>
</dbReference>
<dbReference type="SUPFAM" id="SSF50475">
    <property type="entry name" value="FMN-binding split barrel"/>
    <property type="match status" value="1"/>
</dbReference>